<evidence type="ECO:0000256" key="1">
    <source>
        <dbReference type="SAM" id="MobiDB-lite"/>
    </source>
</evidence>
<evidence type="ECO:0000313" key="2">
    <source>
        <dbReference type="EMBL" id="CAL5221954.1"/>
    </source>
</evidence>
<organism evidence="2 3">
    <name type="scientific">Coccomyxa viridis</name>
    <dbReference type="NCBI Taxonomy" id="1274662"/>
    <lineage>
        <taxon>Eukaryota</taxon>
        <taxon>Viridiplantae</taxon>
        <taxon>Chlorophyta</taxon>
        <taxon>core chlorophytes</taxon>
        <taxon>Trebouxiophyceae</taxon>
        <taxon>Trebouxiophyceae incertae sedis</taxon>
        <taxon>Coccomyxaceae</taxon>
        <taxon>Coccomyxa</taxon>
    </lineage>
</organism>
<feature type="compositionally biased region" description="Basic and acidic residues" evidence="1">
    <location>
        <begin position="35"/>
        <end position="54"/>
    </location>
</feature>
<keyword evidence="3" id="KW-1185">Reference proteome</keyword>
<evidence type="ECO:0000313" key="3">
    <source>
        <dbReference type="Proteomes" id="UP001497392"/>
    </source>
</evidence>
<feature type="compositionally biased region" description="Low complexity" evidence="1">
    <location>
        <begin position="91"/>
        <end position="100"/>
    </location>
</feature>
<sequence>MAPASPDGDSAGTRALTDIQTRETGSTPDASADPKVSDLELRLGRPSLKRKEVESSGNRFKIVSQLVIAMKRFQASLNPTYTYGKRPSPSPSSSAPVSSRSMRRNSEPQTDIPEVSSVSAASQQGSGDKTANKAPRPRTKHGHKTDYLFGALPPAPGEFRGGRPPTPDRAGSRPSEVPKSSSMRSVSTSSS</sequence>
<reference evidence="2 3" key="1">
    <citation type="submission" date="2024-06" db="EMBL/GenBank/DDBJ databases">
        <authorList>
            <person name="Kraege A."/>
            <person name="Thomma B."/>
        </authorList>
    </citation>
    <scope>NUCLEOTIDE SEQUENCE [LARGE SCALE GENOMIC DNA]</scope>
</reference>
<gene>
    <name evidence="2" type="primary">g4232</name>
    <name evidence="2" type="ORF">VP750_LOCUS3613</name>
</gene>
<feature type="compositionally biased region" description="Low complexity" evidence="1">
    <location>
        <begin position="115"/>
        <end position="127"/>
    </location>
</feature>
<feature type="compositionally biased region" description="Low complexity" evidence="1">
    <location>
        <begin position="180"/>
        <end position="191"/>
    </location>
</feature>
<accession>A0ABP1FS49</accession>
<dbReference type="EMBL" id="CAXHTA020000006">
    <property type="protein sequence ID" value="CAL5221954.1"/>
    <property type="molecule type" value="Genomic_DNA"/>
</dbReference>
<proteinExistence type="predicted"/>
<feature type="region of interest" description="Disordered" evidence="1">
    <location>
        <begin position="1"/>
        <end position="61"/>
    </location>
</feature>
<comment type="caution">
    <text evidence="2">The sequence shown here is derived from an EMBL/GenBank/DDBJ whole genome shotgun (WGS) entry which is preliminary data.</text>
</comment>
<protein>
    <submittedName>
        <fullName evidence="2">G4232 protein</fullName>
    </submittedName>
</protein>
<dbReference type="Proteomes" id="UP001497392">
    <property type="component" value="Unassembled WGS sequence"/>
</dbReference>
<feature type="compositionally biased region" description="Polar residues" evidence="1">
    <location>
        <begin position="18"/>
        <end position="29"/>
    </location>
</feature>
<name>A0ABP1FS49_9CHLO</name>
<feature type="region of interest" description="Disordered" evidence="1">
    <location>
        <begin position="79"/>
        <end position="191"/>
    </location>
</feature>